<dbReference type="AlphaFoldDB" id="A0ABD1FMW2"/>
<evidence type="ECO:0000313" key="3">
    <source>
        <dbReference type="EMBL" id="KAL1532835.1"/>
    </source>
</evidence>
<proteinExistence type="predicted"/>
<organism evidence="3 4">
    <name type="scientific">Salvia divinorum</name>
    <name type="common">Maria pastora</name>
    <name type="synonym">Diviner's sage</name>
    <dbReference type="NCBI Taxonomy" id="28513"/>
    <lineage>
        <taxon>Eukaryota</taxon>
        <taxon>Viridiplantae</taxon>
        <taxon>Streptophyta</taxon>
        <taxon>Embryophyta</taxon>
        <taxon>Tracheophyta</taxon>
        <taxon>Spermatophyta</taxon>
        <taxon>Magnoliopsida</taxon>
        <taxon>eudicotyledons</taxon>
        <taxon>Gunneridae</taxon>
        <taxon>Pentapetalae</taxon>
        <taxon>asterids</taxon>
        <taxon>lamiids</taxon>
        <taxon>Lamiales</taxon>
        <taxon>Lamiaceae</taxon>
        <taxon>Nepetoideae</taxon>
        <taxon>Mentheae</taxon>
        <taxon>Salviinae</taxon>
        <taxon>Salvia</taxon>
        <taxon>Salvia subgen. Calosphace</taxon>
    </lineage>
</organism>
<comment type="caution">
    <text evidence="3">The sequence shown here is derived from an EMBL/GenBank/DDBJ whole genome shotgun (WGS) entry which is preliminary data.</text>
</comment>
<accession>A0ABD1FMW2</accession>
<evidence type="ECO:0000259" key="2">
    <source>
        <dbReference type="Pfam" id="PF24394"/>
    </source>
</evidence>
<dbReference type="PANTHER" id="PTHR14795:SF0">
    <property type="entry name" value="TRANSMEMBRANE PROTEIN 62"/>
    <property type="match status" value="1"/>
</dbReference>
<evidence type="ECO:0000256" key="1">
    <source>
        <dbReference type="SAM" id="Phobius"/>
    </source>
</evidence>
<protein>
    <submittedName>
        <fullName evidence="3">Metallophosphoesterase</fullName>
    </submittedName>
</protein>
<sequence length="139" mass="15885">MDFLGSPDVMAVVLPHLIFVVLPALVTIMVLAVERSVHRDFLLSLSSKKKDGSVSRSKKYASQDNSVNRSSEPKGRWIRTLFLEVSLAIFWKHFNNCEALMKAYEMNPIIHFSLYSLTVPMLLVYSSWITWKNMNTTST</sequence>
<dbReference type="Pfam" id="PF24394">
    <property type="entry name" value="TMEM62_C"/>
    <property type="match status" value="1"/>
</dbReference>
<dbReference type="PANTHER" id="PTHR14795">
    <property type="entry name" value="HELICASE RELATED"/>
    <property type="match status" value="1"/>
</dbReference>
<keyword evidence="1" id="KW-1133">Transmembrane helix</keyword>
<dbReference type="EMBL" id="JBEAFC010000014">
    <property type="protein sequence ID" value="KAL1532835.1"/>
    <property type="molecule type" value="Genomic_DNA"/>
</dbReference>
<dbReference type="Proteomes" id="UP001567538">
    <property type="component" value="Unassembled WGS sequence"/>
</dbReference>
<keyword evidence="1" id="KW-0472">Membrane</keyword>
<dbReference type="InterPro" id="IPR056230">
    <property type="entry name" value="TMEM62_C"/>
</dbReference>
<feature type="transmembrane region" description="Helical" evidence="1">
    <location>
        <begin position="109"/>
        <end position="131"/>
    </location>
</feature>
<keyword evidence="4" id="KW-1185">Reference proteome</keyword>
<feature type="domain" description="TMEM62 C-terminal" evidence="2">
    <location>
        <begin position="2"/>
        <end position="112"/>
    </location>
</feature>
<feature type="transmembrane region" description="Helical" evidence="1">
    <location>
        <begin position="12"/>
        <end position="33"/>
    </location>
</feature>
<keyword evidence="1" id="KW-0812">Transmembrane</keyword>
<reference evidence="3 4" key="1">
    <citation type="submission" date="2024-06" db="EMBL/GenBank/DDBJ databases">
        <title>A chromosome level genome sequence of Diviner's sage (Salvia divinorum).</title>
        <authorList>
            <person name="Ford S.A."/>
            <person name="Ro D.-K."/>
            <person name="Ness R.W."/>
            <person name="Phillips M.A."/>
        </authorList>
    </citation>
    <scope>NUCLEOTIDE SEQUENCE [LARGE SCALE GENOMIC DNA]</scope>
    <source>
        <strain evidence="3">SAF-2024a</strain>
        <tissue evidence="3">Leaf</tissue>
    </source>
</reference>
<evidence type="ECO:0000313" key="4">
    <source>
        <dbReference type="Proteomes" id="UP001567538"/>
    </source>
</evidence>
<gene>
    <name evidence="3" type="ORF">AAHA92_32799</name>
</gene>
<name>A0ABD1FMW2_SALDI</name>